<comment type="similarity">
    <text evidence="4">Belongs to the carotenoid/retinoid oxidoreductase family.</text>
</comment>
<dbReference type="SUPFAM" id="SSF51905">
    <property type="entry name" value="FAD/NAD(P)-binding domain"/>
    <property type="match status" value="1"/>
</dbReference>
<keyword evidence="7" id="KW-1185">Reference proteome</keyword>
<keyword evidence="3 4" id="KW-0560">Oxidoreductase</keyword>
<sequence>MSHVVIIGSGLAGLSAACHLLGAGHRVSIVERDHQLGGRARRVSQDGFTFDLGPTVMTMPELLDEPLRAIGSSQQRAVPMRRLDPGYRGRFADGSELLIRDSTPRTAAEIAALAGSAEGEAFSELAQFLHRLNTIELLNFIDRNFDSPLDLLRNPVAVARLVSMGAFGSLQRMIDKRISDPRVRRMLTFQALYAGLRPDKALGVYGVITYMDTVRGVYLPEGGMGAVAAGLAAELADKATIITDTTVTELLRRSDGVIAGVNTTGGTIAADAVVITTDLPEAYRRLLPELQPPRAVRRPVYSPSAVVWHLGVRGELPQRAAHHNIHFGEQWAESFEALVDRGVCMPDPSRLVTVSSLGEPGLAPDGAHTLYVLEPVPGTGRGVDWTRERGPIRERLAEFLAANDYPTDIVTERLVTPTEWEAEGLAGGTPFGLAHVFSQTGPFRPSNLEPRVPGVFFAGSSTVPGVGVPMVLISGKLVSHRVDRWFGRRR</sequence>
<reference evidence="6 7" key="1">
    <citation type="submission" date="2019-03" db="EMBL/GenBank/DDBJ databases">
        <title>Genomic Encyclopedia of Archaeal and Bacterial Type Strains, Phase II (KMG-II): from individual species to whole genera.</title>
        <authorList>
            <person name="Goeker M."/>
        </authorList>
    </citation>
    <scope>NUCLEOTIDE SEQUENCE [LARGE SCALE GENOMIC DNA]</scope>
    <source>
        <strain evidence="6 7">DSM 24323</strain>
    </source>
</reference>
<evidence type="ECO:0000256" key="2">
    <source>
        <dbReference type="ARBA" id="ARBA00022746"/>
    </source>
</evidence>
<dbReference type="PANTHER" id="PTHR43734:SF1">
    <property type="entry name" value="PHYTOENE DESATURASE"/>
    <property type="match status" value="1"/>
</dbReference>
<organism evidence="6 7">
    <name type="scientific">Naumannella halotolerans</name>
    <dbReference type="NCBI Taxonomy" id="993414"/>
    <lineage>
        <taxon>Bacteria</taxon>
        <taxon>Bacillati</taxon>
        <taxon>Actinomycetota</taxon>
        <taxon>Actinomycetes</taxon>
        <taxon>Propionibacteriales</taxon>
        <taxon>Propionibacteriaceae</taxon>
        <taxon>Naumannella</taxon>
    </lineage>
</organism>
<evidence type="ECO:0000259" key="5">
    <source>
        <dbReference type="Pfam" id="PF01593"/>
    </source>
</evidence>
<dbReference type="NCBIfam" id="TIGR02734">
    <property type="entry name" value="crtI_fam"/>
    <property type="match status" value="1"/>
</dbReference>
<dbReference type="RefSeq" id="WP_133754789.1">
    <property type="nucleotide sequence ID" value="NZ_CP171129.1"/>
</dbReference>
<accession>A0A4R7JBQ0</accession>
<dbReference type="EMBL" id="SOAW01000001">
    <property type="protein sequence ID" value="TDT34416.1"/>
    <property type="molecule type" value="Genomic_DNA"/>
</dbReference>
<dbReference type="PANTHER" id="PTHR43734">
    <property type="entry name" value="PHYTOENE DESATURASE"/>
    <property type="match status" value="1"/>
</dbReference>
<comment type="pathway">
    <text evidence="1 4">Carotenoid biosynthesis.</text>
</comment>
<name>A0A4R7JBQ0_9ACTN</name>
<dbReference type="AlphaFoldDB" id="A0A4R7JBQ0"/>
<evidence type="ECO:0000256" key="3">
    <source>
        <dbReference type="ARBA" id="ARBA00023002"/>
    </source>
</evidence>
<dbReference type="Proteomes" id="UP000295371">
    <property type="component" value="Unassembled WGS sequence"/>
</dbReference>
<dbReference type="Gene3D" id="3.50.50.60">
    <property type="entry name" value="FAD/NAD(P)-binding domain"/>
    <property type="match status" value="2"/>
</dbReference>
<dbReference type="InterPro" id="IPR014105">
    <property type="entry name" value="Carotenoid/retinoid_OxRdtase"/>
</dbReference>
<evidence type="ECO:0000313" key="7">
    <source>
        <dbReference type="Proteomes" id="UP000295371"/>
    </source>
</evidence>
<protein>
    <submittedName>
        <fullName evidence="6">Phytoene desaturase</fullName>
    </submittedName>
</protein>
<evidence type="ECO:0000256" key="4">
    <source>
        <dbReference type="RuleBase" id="RU362075"/>
    </source>
</evidence>
<dbReference type="InterPro" id="IPR036188">
    <property type="entry name" value="FAD/NAD-bd_sf"/>
</dbReference>
<evidence type="ECO:0000256" key="1">
    <source>
        <dbReference type="ARBA" id="ARBA00004829"/>
    </source>
</evidence>
<dbReference type="InterPro" id="IPR002937">
    <property type="entry name" value="Amino_oxidase"/>
</dbReference>
<feature type="domain" description="Amine oxidase" evidence="5">
    <location>
        <begin position="11"/>
        <end position="482"/>
    </location>
</feature>
<comment type="caution">
    <text evidence="6">The sequence shown here is derived from an EMBL/GenBank/DDBJ whole genome shotgun (WGS) entry which is preliminary data.</text>
</comment>
<dbReference type="OrthoDB" id="9774675at2"/>
<gene>
    <name evidence="6" type="ORF">CLV29_2082</name>
</gene>
<keyword evidence="2 4" id="KW-0125">Carotenoid biosynthesis</keyword>
<dbReference type="Pfam" id="PF01593">
    <property type="entry name" value="Amino_oxidase"/>
    <property type="match status" value="1"/>
</dbReference>
<dbReference type="GO" id="GO:0016491">
    <property type="term" value="F:oxidoreductase activity"/>
    <property type="evidence" value="ECO:0007669"/>
    <property type="project" value="UniProtKB-KW"/>
</dbReference>
<evidence type="ECO:0000313" key="6">
    <source>
        <dbReference type="EMBL" id="TDT34416.1"/>
    </source>
</evidence>
<proteinExistence type="inferred from homology"/>
<dbReference type="GO" id="GO:0016117">
    <property type="term" value="P:carotenoid biosynthetic process"/>
    <property type="evidence" value="ECO:0007669"/>
    <property type="project" value="UniProtKB-KW"/>
</dbReference>